<dbReference type="NCBIfam" id="TIGR02532">
    <property type="entry name" value="IV_pilin_GFxxxE"/>
    <property type="match status" value="1"/>
</dbReference>
<name>A0A1S9NCN1_CLOBE</name>
<dbReference type="Pfam" id="PF07963">
    <property type="entry name" value="N_methyl"/>
    <property type="match status" value="1"/>
</dbReference>
<feature type="transmembrane region" description="Helical" evidence="1">
    <location>
        <begin position="12"/>
        <end position="32"/>
    </location>
</feature>
<keyword evidence="1" id="KW-0472">Membrane</keyword>
<dbReference type="AlphaFoldDB" id="A0A1S9NCN1"/>
<keyword evidence="1" id="KW-1133">Transmembrane helix</keyword>
<evidence type="ECO:0008006" key="4">
    <source>
        <dbReference type="Google" id="ProtNLM"/>
    </source>
</evidence>
<comment type="caution">
    <text evidence="2">The sequence shown here is derived from an EMBL/GenBank/DDBJ whole genome shotgun (WGS) entry which is preliminary data.</text>
</comment>
<dbReference type="Proteomes" id="UP000190959">
    <property type="component" value="Unassembled WGS sequence"/>
</dbReference>
<dbReference type="RefSeq" id="WP_078114591.1">
    <property type="nucleotide sequence ID" value="NZ_MWMH01000001.1"/>
</dbReference>
<keyword evidence="1" id="KW-0812">Transmembrane</keyword>
<evidence type="ECO:0000313" key="3">
    <source>
        <dbReference type="Proteomes" id="UP000190959"/>
    </source>
</evidence>
<protein>
    <recommendedName>
        <fullName evidence="4">Prepilin-type N-terminal cleavage/methylation domain-containing protein</fullName>
    </recommendedName>
</protein>
<gene>
    <name evidence="2" type="ORF">CBEIBR21_03425</name>
</gene>
<organism evidence="2 3">
    <name type="scientific">Clostridium beijerinckii</name>
    <name type="common">Clostridium MP</name>
    <dbReference type="NCBI Taxonomy" id="1520"/>
    <lineage>
        <taxon>Bacteria</taxon>
        <taxon>Bacillati</taxon>
        <taxon>Bacillota</taxon>
        <taxon>Clostridia</taxon>
        <taxon>Eubacteriales</taxon>
        <taxon>Clostridiaceae</taxon>
        <taxon>Clostridium</taxon>
    </lineage>
</organism>
<sequence>MKKKKPGFTLMEMIIVLVITVIIFGIASSMFITGNKVFSNSDIKSTLQIEGQAIQEKISDICMQASGTIEDDTLGTLIKSYNKSGQERYYKLEKVGKQFSIIEYSKNGSEFHNENRQSISDHVSTFNVEYGHKFAEFTINLNLEKGYSDVNYPIKFKIAFRNK</sequence>
<reference evidence="2 3" key="1">
    <citation type="submission" date="2017-02" db="EMBL/GenBank/DDBJ databases">
        <title>Genome sequence of Clostridium beijerinckii Br21.</title>
        <authorList>
            <person name="Fonseca B.C."/>
            <person name="Guazzaroni M.E."/>
            <person name="Riano-Pachon D.M."/>
            <person name="Reginatto V."/>
        </authorList>
    </citation>
    <scope>NUCLEOTIDE SEQUENCE [LARGE SCALE GENOMIC DNA]</scope>
    <source>
        <strain evidence="2 3">Br21</strain>
    </source>
</reference>
<proteinExistence type="predicted"/>
<dbReference type="InterPro" id="IPR012902">
    <property type="entry name" value="N_methyl_site"/>
</dbReference>
<accession>A0A1S9NCN1</accession>
<evidence type="ECO:0000313" key="2">
    <source>
        <dbReference type="EMBL" id="OOP75234.1"/>
    </source>
</evidence>
<evidence type="ECO:0000256" key="1">
    <source>
        <dbReference type="SAM" id="Phobius"/>
    </source>
</evidence>
<dbReference type="EMBL" id="MWMH01000001">
    <property type="protein sequence ID" value="OOP75234.1"/>
    <property type="molecule type" value="Genomic_DNA"/>
</dbReference>